<dbReference type="EMBL" id="LAZR01000933">
    <property type="protein sequence ID" value="KKN54311.1"/>
    <property type="molecule type" value="Genomic_DNA"/>
</dbReference>
<proteinExistence type="predicted"/>
<evidence type="ECO:0000313" key="1">
    <source>
        <dbReference type="EMBL" id="KKN54311.1"/>
    </source>
</evidence>
<comment type="caution">
    <text evidence="1">The sequence shown here is derived from an EMBL/GenBank/DDBJ whole genome shotgun (WGS) entry which is preliminary data.</text>
</comment>
<dbReference type="AlphaFoldDB" id="A0A0F9TYY2"/>
<sequence length="204" mass="20937">MNFHDEFLVRDHDLSGVDKNYITGDLSGIKLAAILVSSDKNFASGATKPTVKIKVINSESIIAIAAAPTAGGAGYSVGDILTLTEGSFGTVEVMAVTDGVVTAVSLRSGGVNYTVGAGKVTIGGQSNFTPGKPGVNVVTGTGCTIEIIHVANFVEITALLVTVTDKNETNIRVLPDFEAKYIMGAVANNDGSAGNLAIHLLGKK</sequence>
<reference evidence="1" key="1">
    <citation type="journal article" date="2015" name="Nature">
        <title>Complex archaea that bridge the gap between prokaryotes and eukaryotes.</title>
        <authorList>
            <person name="Spang A."/>
            <person name="Saw J.H."/>
            <person name="Jorgensen S.L."/>
            <person name="Zaremba-Niedzwiedzka K."/>
            <person name="Martijn J."/>
            <person name="Lind A.E."/>
            <person name="van Eijk R."/>
            <person name="Schleper C."/>
            <person name="Guy L."/>
            <person name="Ettema T.J."/>
        </authorList>
    </citation>
    <scope>NUCLEOTIDE SEQUENCE</scope>
</reference>
<organism evidence="1">
    <name type="scientific">marine sediment metagenome</name>
    <dbReference type="NCBI Taxonomy" id="412755"/>
    <lineage>
        <taxon>unclassified sequences</taxon>
        <taxon>metagenomes</taxon>
        <taxon>ecological metagenomes</taxon>
    </lineage>
</organism>
<name>A0A0F9TYY2_9ZZZZ</name>
<accession>A0A0F9TYY2</accession>
<protein>
    <submittedName>
        <fullName evidence="1">Uncharacterized protein</fullName>
    </submittedName>
</protein>
<gene>
    <name evidence="1" type="ORF">LCGC14_0593660</name>
</gene>